<accession>A0A816W008</accession>
<evidence type="ECO:0000313" key="1">
    <source>
        <dbReference type="EMBL" id="CAF2127264.1"/>
    </source>
</evidence>
<comment type="caution">
    <text evidence="1">The sequence shown here is derived from an EMBL/GenBank/DDBJ whole genome shotgun (WGS) entry which is preliminary data.</text>
</comment>
<name>A0A816W008_9BILA</name>
<sequence length="881" mass="102140">MAQMLEMSKDDDSDETKLLTAAAFNSVTDNFREYTITRNKCEDDVPLTLTRIEASNDFIVVWLHHGEPLENDIQQDSEVKLRCVFANVQIFTDMEACLDFLEHLDPDHTHLIFISSCFYDGKPCGARSPLADPKSDLARVLKRFAYEYHYHGHGAQWSSPNYVYSLSEQFIDIKCQHDAKKLLLDESDRIPYKIIGLRTSLNDQFEKCLMSAFDSLEIYEDRAACLDYLNSIDRSRLSLYLIAKRDDVTFDCKNVRTCYFTDSYQNINRVILQIRSDILSDTTSPIRPIERSARFLSENYAPFISLISNLDLHLALSRNIHDHIEAKDEMLRACRLVYQNNEAELNRINEFEKKYNHDPDSDKKEAIFWYTHDSFVYRLVNQALRTGDPDVIHPYRFFINDLYSELLSIHRQYIEPDEEDFIVYRGQGLTLPELTSLRSSVGKLVTFASFISSTVDRELAYGYAKIAARKNVVSAFFEFHINTEYNNTRPYAYVADYSAIRDEYEVLISVGTIFRLNSVVHDMELGTWILVLSLCQQHDEDIKHLVPTNGGIRKIKFVNFCSTKETELTFHETLKRNLLLERRSLSTIRISVGTIFRLNSVVHDMELGTWILVLSLCQQHDEDIKHLVPRNGGIRKIKFVNFCSTKETELTFHETLKRNLLLERRSLSTIRVTSLPTLTISISEEEKLHIRRQCSIPSKMSESVLDLHKMNWGKKSGDCTFLNWMKRKRKSDSNQLLSLLRRSSVVKTSLPNLSSIKFCDILAITVMKMLNPFMSLIEHASTKPRSLPNLSVINFTATEAKFAVIMWKMEMNDQKMNDDDKNVKIDNPLFLASIHDILMLCTEDWGECVTDSMSLKDKAALAMHDMRYAFNIDRGRWCDEY</sequence>
<dbReference type="EMBL" id="CAJNRE010014354">
    <property type="protein sequence ID" value="CAF2127264.1"/>
    <property type="molecule type" value="Genomic_DNA"/>
</dbReference>
<protein>
    <submittedName>
        <fullName evidence="1">Uncharacterized protein</fullName>
    </submittedName>
</protein>
<dbReference type="Gene3D" id="3.90.176.10">
    <property type="entry name" value="Toxin ADP-ribosyltransferase, Chain A, domain 1"/>
    <property type="match status" value="1"/>
</dbReference>
<dbReference type="AlphaFoldDB" id="A0A816W008"/>
<reference evidence="1" key="1">
    <citation type="submission" date="2021-02" db="EMBL/GenBank/DDBJ databases">
        <authorList>
            <person name="Nowell W R."/>
        </authorList>
    </citation>
    <scope>NUCLEOTIDE SEQUENCE</scope>
</reference>
<dbReference type="SUPFAM" id="SSF56399">
    <property type="entry name" value="ADP-ribosylation"/>
    <property type="match status" value="1"/>
</dbReference>
<dbReference type="Proteomes" id="UP000663824">
    <property type="component" value="Unassembled WGS sequence"/>
</dbReference>
<organism evidence="1 2">
    <name type="scientific">Rotaria magnacalcarata</name>
    <dbReference type="NCBI Taxonomy" id="392030"/>
    <lineage>
        <taxon>Eukaryota</taxon>
        <taxon>Metazoa</taxon>
        <taxon>Spiralia</taxon>
        <taxon>Gnathifera</taxon>
        <taxon>Rotifera</taxon>
        <taxon>Eurotatoria</taxon>
        <taxon>Bdelloidea</taxon>
        <taxon>Philodinida</taxon>
        <taxon>Philodinidae</taxon>
        <taxon>Rotaria</taxon>
    </lineage>
</organism>
<evidence type="ECO:0000313" key="2">
    <source>
        <dbReference type="Proteomes" id="UP000663824"/>
    </source>
</evidence>
<gene>
    <name evidence="1" type="ORF">MBJ925_LOCUS26975</name>
</gene>
<proteinExistence type="predicted"/>
<dbReference type="PROSITE" id="PS51996">
    <property type="entry name" value="TR_MART"/>
    <property type="match status" value="1"/>
</dbReference>